<dbReference type="EMBL" id="AP019400">
    <property type="protein sequence ID" value="BBI35400.1"/>
    <property type="molecule type" value="Genomic_DNA"/>
</dbReference>
<dbReference type="Proteomes" id="UP000289856">
    <property type="component" value="Chromosome"/>
</dbReference>
<name>A0A3T1DBB8_9BACL</name>
<proteinExistence type="predicted"/>
<dbReference type="KEGG" id="cohn:KCTCHS21_47990"/>
<dbReference type="Gene3D" id="3.40.50.10690">
    <property type="entry name" value="putative lor/sdh protein like domains"/>
    <property type="match status" value="2"/>
</dbReference>
<gene>
    <name evidence="1" type="ORF">KCTCHS21_47990</name>
</gene>
<dbReference type="RefSeq" id="WP_179952636.1">
    <property type="nucleotide sequence ID" value="NZ_AP019400.1"/>
</dbReference>
<evidence type="ECO:0000313" key="1">
    <source>
        <dbReference type="EMBL" id="BBI35400.1"/>
    </source>
</evidence>
<accession>A0A3T1DBB8</accession>
<protein>
    <recommendedName>
        <fullName evidence="3">Deoxyhypusine synthase</fullName>
    </recommendedName>
</protein>
<organism evidence="1 2">
    <name type="scientific">Cohnella abietis</name>
    <dbReference type="NCBI Taxonomy" id="2507935"/>
    <lineage>
        <taxon>Bacteria</taxon>
        <taxon>Bacillati</taxon>
        <taxon>Bacillota</taxon>
        <taxon>Bacilli</taxon>
        <taxon>Bacillales</taxon>
        <taxon>Paenibacillaceae</taxon>
        <taxon>Cohnella</taxon>
    </lineage>
</organism>
<reference evidence="1 2" key="1">
    <citation type="submission" date="2019-01" db="EMBL/GenBank/DDBJ databases">
        <title>Complete genome sequence of Cohnella hallensis HS21 isolated from Korean fir (Abies koreana) rhizospheric soil.</title>
        <authorList>
            <person name="Jiang L."/>
            <person name="Kang S.W."/>
            <person name="Kim S."/>
            <person name="Jung J."/>
            <person name="Kim C.Y."/>
            <person name="Kim D.H."/>
            <person name="Kim S.W."/>
            <person name="Lee J."/>
        </authorList>
    </citation>
    <scope>NUCLEOTIDE SEQUENCE [LARGE SCALE GENOMIC DNA]</scope>
    <source>
        <strain evidence="1 2">HS21</strain>
    </source>
</reference>
<evidence type="ECO:0000313" key="2">
    <source>
        <dbReference type="Proteomes" id="UP000289856"/>
    </source>
</evidence>
<dbReference type="AlphaFoldDB" id="A0A3T1DBB8"/>
<sequence>MKRHELLSFDAIKTCSVHDRENLVTIRNMAQPYEDSPEEWPRMPAEREAFDRLIDSIIDARVAGKPVIWSMGAHVIKNGMSRYVIEMVRHGIVTHVSGNGATSIHDFELAFLGETSENVASAIEDGSFGMWEETGRYMNEAIQQGASDNLGYGESLYHYLNRYPERFPHYDDCVFAQCQRFGVPYTCHISIGTDIIHQHPIVDFEALGQTSGKDFNTMCQSVAEMVDGGVFLNFGSAISGPEIFLKATSICRNEGLPMTSIVAANFDIVPVYADHVPPTTASEYYYRPRRNFIDRLGQIGGEGYLFHGLHQVTIPQLFHRIVQRKRELGVQFPPYERKERLSHDNRVLYPIAERRGALTTEMLERKTPYKQVDWAGSRDDSFHTFIDRIHAARDNGGQVIVSLGGNVIGSGVSTELIELIEQGFITHLALNGAGAFQDLELAAFAHTEEIDTGALASGRLGMWKEPGKLLHQALKEGYDKGLGYGESLIDHMKRNPGQYPYSQFSLLSACGRKGIPCTVHITLGTDSIHQHPDVNFSVQGGASGRDFQIYANTVTHLDGGVYANFGSTVTGPEVLLKALSIARNLGHTVSRITTANFDIVKLGDYHRKVGYEDWDYYYRPRKNIIHRPTSLGGDGFHFEGLHQQTIPAIRQALTNGETGGDHNNGITR</sequence>
<keyword evidence="2" id="KW-1185">Reference proteome</keyword>
<evidence type="ECO:0008006" key="3">
    <source>
        <dbReference type="Google" id="ProtNLM"/>
    </source>
</evidence>